<evidence type="ECO:0000256" key="6">
    <source>
        <dbReference type="ARBA" id="ARBA00022918"/>
    </source>
</evidence>
<name>A0A2Z6QX82_9GLOM</name>
<dbReference type="CDD" id="cd09274">
    <property type="entry name" value="RNase_HI_RT_Ty3"/>
    <property type="match status" value="1"/>
</dbReference>
<evidence type="ECO:0000313" key="11">
    <source>
        <dbReference type="Proteomes" id="UP000247702"/>
    </source>
</evidence>
<dbReference type="PANTHER" id="PTHR37984:SF5">
    <property type="entry name" value="PROTEIN NYNRIN-LIKE"/>
    <property type="match status" value="1"/>
</dbReference>
<keyword evidence="6" id="KW-0695">RNA-directed DNA polymerase</keyword>
<feature type="region of interest" description="Disordered" evidence="7">
    <location>
        <begin position="1"/>
        <end position="21"/>
    </location>
</feature>
<keyword evidence="4" id="KW-0255">Endonuclease</keyword>
<evidence type="ECO:0000313" key="10">
    <source>
        <dbReference type="EMBL" id="GBB94650.1"/>
    </source>
</evidence>
<sequence>MEMHLPDYSEEEEKSDDKNKGNPAVFLAEVQEENNSSAVVKSNLGPLDHHQQTLFQILTGDAAPVAQPPYRMNPVKREFLKNEIVKMEAQGIIRKSSSPWASPVVIVEKKEGDKRLCIDYQKLNAITKADAYPLPRIDDLLKNLRSATWFTTLDLASGYWQVQMSKEDIEKPAFITPLAYFLYLDDVIIYTRGPLETHLDHLHQVFEILRSANLQIKLKKCYFCYPNIYFLGHVVGRDGIQVDPEKIEKVKNFPIPQNLRQLRAALGLFSYYRKFIKDFSKIVRPMNELLKKNVLFEWDQKKQNAFERLKECLMKVPILSYPDFNRSFIIYMDASGTSLGTVLSQLQEDGKEHVIAYASRSMNKAEMNYAITDQECFAVVWAVQHFQHYLGMRPFTIVTDHIALKWLKTSKILKGRRARWIMELQQYNFQIKHRPGKANANADALSQIYEHPVECYMISIIPSGLNNEEMPEEALSIGKCHGYQQERPFLEKYSIQGKSFLCCQSYNINLKDNEEICERCHKSVLCTDE</sequence>
<dbReference type="Gene3D" id="3.10.20.370">
    <property type="match status" value="1"/>
</dbReference>
<evidence type="ECO:0000259" key="9">
    <source>
        <dbReference type="Pfam" id="PF17917"/>
    </source>
</evidence>
<dbReference type="InterPro" id="IPR000477">
    <property type="entry name" value="RT_dom"/>
</dbReference>
<dbReference type="InterPro" id="IPR041373">
    <property type="entry name" value="RT_RNaseH"/>
</dbReference>
<organism evidence="10 11">
    <name type="scientific">Rhizophagus clarus</name>
    <dbReference type="NCBI Taxonomy" id="94130"/>
    <lineage>
        <taxon>Eukaryota</taxon>
        <taxon>Fungi</taxon>
        <taxon>Fungi incertae sedis</taxon>
        <taxon>Mucoromycota</taxon>
        <taxon>Glomeromycotina</taxon>
        <taxon>Glomeromycetes</taxon>
        <taxon>Glomerales</taxon>
        <taxon>Glomeraceae</taxon>
        <taxon>Rhizophagus</taxon>
    </lineage>
</organism>
<evidence type="ECO:0000256" key="5">
    <source>
        <dbReference type="ARBA" id="ARBA00022801"/>
    </source>
</evidence>
<evidence type="ECO:0000256" key="1">
    <source>
        <dbReference type="ARBA" id="ARBA00022679"/>
    </source>
</evidence>
<reference evidence="10 11" key="1">
    <citation type="submission" date="2017-11" db="EMBL/GenBank/DDBJ databases">
        <title>The genome of Rhizophagus clarus HR1 reveals common genetic basis of auxotrophy among arbuscular mycorrhizal fungi.</title>
        <authorList>
            <person name="Kobayashi Y."/>
        </authorList>
    </citation>
    <scope>NUCLEOTIDE SEQUENCE [LARGE SCALE GENOMIC DNA]</scope>
    <source>
        <strain evidence="10 11">HR1</strain>
    </source>
</reference>
<comment type="caution">
    <text evidence="10">The sequence shown here is derived from an EMBL/GenBank/DDBJ whole genome shotgun (WGS) entry which is preliminary data.</text>
</comment>
<dbReference type="Gene3D" id="3.30.70.270">
    <property type="match status" value="2"/>
</dbReference>
<feature type="domain" description="Reverse transcriptase RNase H-like" evidence="9">
    <location>
        <begin position="323"/>
        <end position="427"/>
    </location>
</feature>
<dbReference type="SUPFAM" id="SSF56672">
    <property type="entry name" value="DNA/RNA polymerases"/>
    <property type="match status" value="1"/>
</dbReference>
<keyword evidence="2" id="KW-0548">Nucleotidyltransferase</keyword>
<dbReference type="Proteomes" id="UP000247702">
    <property type="component" value="Unassembled WGS sequence"/>
</dbReference>
<dbReference type="InterPro" id="IPR050951">
    <property type="entry name" value="Retrovirus_Pol_polyprotein"/>
</dbReference>
<accession>A0A2Z6QX82</accession>
<dbReference type="InterPro" id="IPR043128">
    <property type="entry name" value="Rev_trsase/Diguanyl_cyclase"/>
</dbReference>
<dbReference type="InterPro" id="IPR043502">
    <property type="entry name" value="DNA/RNA_pol_sf"/>
</dbReference>
<dbReference type="PANTHER" id="PTHR37984">
    <property type="entry name" value="PROTEIN CBG26694"/>
    <property type="match status" value="1"/>
</dbReference>
<dbReference type="FunFam" id="3.30.70.270:FF:000045">
    <property type="entry name" value="Transposon Tf2-7 polyprotein"/>
    <property type="match status" value="1"/>
</dbReference>
<dbReference type="Pfam" id="PF00078">
    <property type="entry name" value="RVT_1"/>
    <property type="match status" value="2"/>
</dbReference>
<dbReference type="GO" id="GO:0016787">
    <property type="term" value="F:hydrolase activity"/>
    <property type="evidence" value="ECO:0007669"/>
    <property type="project" value="UniProtKB-KW"/>
</dbReference>
<feature type="domain" description="Reverse transcriptase" evidence="8">
    <location>
        <begin position="180"/>
        <end position="234"/>
    </location>
</feature>
<feature type="domain" description="Reverse transcriptase" evidence="8">
    <location>
        <begin position="107"/>
        <end position="177"/>
    </location>
</feature>
<protein>
    <recommendedName>
        <fullName evidence="12">Reverse transcriptase domain-containing protein</fullName>
    </recommendedName>
</protein>
<proteinExistence type="predicted"/>
<evidence type="ECO:0000256" key="4">
    <source>
        <dbReference type="ARBA" id="ARBA00022759"/>
    </source>
</evidence>
<evidence type="ECO:0000256" key="7">
    <source>
        <dbReference type="SAM" id="MobiDB-lite"/>
    </source>
</evidence>
<dbReference type="EMBL" id="BEXD01001556">
    <property type="protein sequence ID" value="GBB94650.1"/>
    <property type="molecule type" value="Genomic_DNA"/>
</dbReference>
<dbReference type="AlphaFoldDB" id="A0A2Z6QX82"/>
<keyword evidence="1" id="KW-0808">Transferase</keyword>
<keyword evidence="5" id="KW-0378">Hydrolase</keyword>
<dbReference type="GO" id="GO:0004519">
    <property type="term" value="F:endonuclease activity"/>
    <property type="evidence" value="ECO:0007669"/>
    <property type="project" value="UniProtKB-KW"/>
</dbReference>
<keyword evidence="3" id="KW-0540">Nuclease</keyword>
<gene>
    <name evidence="10" type="ORF">RclHR1_23990004</name>
</gene>
<dbReference type="GO" id="GO:0003964">
    <property type="term" value="F:RNA-directed DNA polymerase activity"/>
    <property type="evidence" value="ECO:0007669"/>
    <property type="project" value="UniProtKB-KW"/>
</dbReference>
<evidence type="ECO:0008006" key="12">
    <source>
        <dbReference type="Google" id="ProtNLM"/>
    </source>
</evidence>
<evidence type="ECO:0000256" key="3">
    <source>
        <dbReference type="ARBA" id="ARBA00022722"/>
    </source>
</evidence>
<dbReference type="STRING" id="94130.A0A2Z6QX82"/>
<evidence type="ECO:0000256" key="2">
    <source>
        <dbReference type="ARBA" id="ARBA00022695"/>
    </source>
</evidence>
<dbReference type="Pfam" id="PF17917">
    <property type="entry name" value="RT_RNaseH"/>
    <property type="match status" value="1"/>
</dbReference>
<keyword evidence="11" id="KW-1185">Reference proteome</keyword>
<dbReference type="FunFam" id="3.30.70.270:FF:000003">
    <property type="entry name" value="Transposon Ty3-G Gag-Pol polyprotein"/>
    <property type="match status" value="1"/>
</dbReference>
<dbReference type="FunFam" id="3.10.20.370:FF:000001">
    <property type="entry name" value="Retrovirus-related Pol polyprotein from transposon 17.6-like protein"/>
    <property type="match status" value="1"/>
</dbReference>
<dbReference type="CDD" id="cd01647">
    <property type="entry name" value="RT_LTR"/>
    <property type="match status" value="1"/>
</dbReference>
<evidence type="ECO:0000259" key="8">
    <source>
        <dbReference type="Pfam" id="PF00078"/>
    </source>
</evidence>